<keyword evidence="5" id="KW-1185">Reference proteome</keyword>
<dbReference type="RefSeq" id="WP_111659628.1">
    <property type="nucleotide sequence ID" value="NZ_QLLO01000004.1"/>
</dbReference>
<dbReference type="PROSITE" id="PS50846">
    <property type="entry name" value="HMA_2"/>
    <property type="match status" value="1"/>
</dbReference>
<feature type="chain" id="PRO_5016459583" evidence="2">
    <location>
        <begin position="25"/>
        <end position="189"/>
    </location>
</feature>
<dbReference type="OrthoDB" id="1178902at2"/>
<dbReference type="Pfam" id="PF00403">
    <property type="entry name" value="HMA"/>
    <property type="match status" value="1"/>
</dbReference>
<dbReference type="AlphaFoldDB" id="A0A327RD62"/>
<name>A0A327RD62_9FLAO</name>
<dbReference type="CDD" id="cd00371">
    <property type="entry name" value="HMA"/>
    <property type="match status" value="1"/>
</dbReference>
<evidence type="ECO:0000313" key="4">
    <source>
        <dbReference type="EMBL" id="RAJ14946.1"/>
    </source>
</evidence>
<dbReference type="FunFam" id="3.30.70.100:FF:000001">
    <property type="entry name" value="ATPase copper transporting beta"/>
    <property type="match status" value="1"/>
</dbReference>
<keyword evidence="2" id="KW-0732">Signal</keyword>
<reference evidence="4 5" key="1">
    <citation type="submission" date="2018-06" db="EMBL/GenBank/DDBJ databases">
        <title>Genomic Encyclopedia of Archaeal and Bacterial Type Strains, Phase II (KMG-II): from individual species to whole genera.</title>
        <authorList>
            <person name="Goeker M."/>
        </authorList>
    </citation>
    <scope>NUCLEOTIDE SEQUENCE [LARGE SCALE GENOMIC DNA]</scope>
    <source>
        <strain evidence="4 5">DSM 24464</strain>
    </source>
</reference>
<evidence type="ECO:0000256" key="1">
    <source>
        <dbReference type="ARBA" id="ARBA00022723"/>
    </source>
</evidence>
<dbReference type="Gene3D" id="3.30.70.100">
    <property type="match status" value="1"/>
</dbReference>
<comment type="caution">
    <text evidence="4">The sequence shown here is derived from an EMBL/GenBank/DDBJ whole genome shotgun (WGS) entry which is preliminary data.</text>
</comment>
<dbReference type="PROSITE" id="PS51257">
    <property type="entry name" value="PROKAR_LIPOPROTEIN"/>
    <property type="match status" value="1"/>
</dbReference>
<dbReference type="InterPro" id="IPR036163">
    <property type="entry name" value="HMA_dom_sf"/>
</dbReference>
<protein>
    <submittedName>
        <fullName evidence="4">Heavy-metal-associated domain-containing protein</fullName>
    </submittedName>
</protein>
<evidence type="ECO:0000313" key="5">
    <source>
        <dbReference type="Proteomes" id="UP000248703"/>
    </source>
</evidence>
<accession>A0A327RD62</accession>
<proteinExistence type="predicted"/>
<feature type="domain" description="HMA" evidence="3">
    <location>
        <begin position="52"/>
        <end position="119"/>
    </location>
</feature>
<sequence>MKSIKHILVLALVTIVAFSCKNEAQPEVKTAPSGSDTSEVTTNTINPDATLAKAEFKIEGMTCAMGCAKTIEKKIAKMEGVKSATVDFERELAMVEYDEAIVTPTSLENTVTSVADTYKVKDMHTVDAFSSAKKECTMKCKEDCTKENCADCAAKTAECKKKCASKTEAEKMACAKDCKKACCAEAKKA</sequence>
<keyword evidence="1" id="KW-0479">Metal-binding</keyword>
<dbReference type="SUPFAM" id="SSF55008">
    <property type="entry name" value="HMA, heavy metal-associated domain"/>
    <property type="match status" value="1"/>
</dbReference>
<evidence type="ECO:0000259" key="3">
    <source>
        <dbReference type="PROSITE" id="PS50846"/>
    </source>
</evidence>
<organism evidence="4 5">
    <name type="scientific">Olleya aquimaris</name>
    <dbReference type="NCBI Taxonomy" id="639310"/>
    <lineage>
        <taxon>Bacteria</taxon>
        <taxon>Pseudomonadati</taxon>
        <taxon>Bacteroidota</taxon>
        <taxon>Flavobacteriia</taxon>
        <taxon>Flavobacteriales</taxon>
        <taxon>Flavobacteriaceae</taxon>
    </lineage>
</organism>
<evidence type="ECO:0000256" key="2">
    <source>
        <dbReference type="SAM" id="SignalP"/>
    </source>
</evidence>
<dbReference type="Proteomes" id="UP000248703">
    <property type="component" value="Unassembled WGS sequence"/>
</dbReference>
<dbReference type="InterPro" id="IPR006121">
    <property type="entry name" value="HMA_dom"/>
</dbReference>
<feature type="signal peptide" evidence="2">
    <location>
        <begin position="1"/>
        <end position="24"/>
    </location>
</feature>
<dbReference type="GO" id="GO:0046872">
    <property type="term" value="F:metal ion binding"/>
    <property type="evidence" value="ECO:0007669"/>
    <property type="project" value="UniProtKB-KW"/>
</dbReference>
<dbReference type="EMBL" id="QLLO01000004">
    <property type="protein sequence ID" value="RAJ14946.1"/>
    <property type="molecule type" value="Genomic_DNA"/>
</dbReference>
<gene>
    <name evidence="4" type="ORF">LY08_01293</name>
</gene>